<evidence type="ECO:0000313" key="1">
    <source>
        <dbReference type="EnsemblPlants" id="AVESA.00010b.r2.1AG0003110.1.CDS"/>
    </source>
</evidence>
<name>A0ACD5T712_AVESA</name>
<reference evidence="1" key="1">
    <citation type="submission" date="2021-05" db="EMBL/GenBank/DDBJ databases">
        <authorList>
            <person name="Scholz U."/>
            <person name="Mascher M."/>
            <person name="Fiebig A."/>
        </authorList>
    </citation>
    <scope>NUCLEOTIDE SEQUENCE [LARGE SCALE GENOMIC DNA]</scope>
</reference>
<sequence>MVDSQLYSAPEDKYVAEAQQQQEQTPTALAGPAPMPTMSSPRPALGSIASRWRELQGTGSWEGLLDPLDPDLRASIIAYGELAEATYDGFNSQRRSPHAGSCIYGHADLLPRAGVSNPGLYAVTKFFYATCGLLLPKITTRPPLLSSTSVPDAFFVLPLPALMEEPWCRESNWMGYVAVATDEGVAALGRRDIVVAWRGTVESLEWVNDLDFTPTSAAPVLGSAAEGNGGAVVHHGFLSVYTSSDEDSKYNQASARDQVVEEVRRLMELHKDEETSITVTGHSLGASLATLNAVDMVAHGVNVPRAASRSNNQSPCPVTAILFASPHVGDDKFRSAFASFPDLRALHVRNFGDVVPLYPPIGYVDSATAALPVDTGRSPFLKQPGTVQTRHNLECYLHGVAGYQGSAGGFRLVVDRDVALVNKGADALKDEYPVPPNWHVVNNRCMVRGPDGHWKLRDFEET</sequence>
<reference evidence="1" key="2">
    <citation type="submission" date="2025-09" db="UniProtKB">
        <authorList>
            <consortium name="EnsemblPlants"/>
        </authorList>
    </citation>
    <scope>IDENTIFICATION</scope>
</reference>
<organism evidence="1 2">
    <name type="scientific">Avena sativa</name>
    <name type="common">Oat</name>
    <dbReference type="NCBI Taxonomy" id="4498"/>
    <lineage>
        <taxon>Eukaryota</taxon>
        <taxon>Viridiplantae</taxon>
        <taxon>Streptophyta</taxon>
        <taxon>Embryophyta</taxon>
        <taxon>Tracheophyta</taxon>
        <taxon>Spermatophyta</taxon>
        <taxon>Magnoliopsida</taxon>
        <taxon>Liliopsida</taxon>
        <taxon>Poales</taxon>
        <taxon>Poaceae</taxon>
        <taxon>BOP clade</taxon>
        <taxon>Pooideae</taxon>
        <taxon>Poodae</taxon>
        <taxon>Poeae</taxon>
        <taxon>Poeae Chloroplast Group 1 (Aveneae type)</taxon>
        <taxon>Aveninae</taxon>
        <taxon>Avena</taxon>
    </lineage>
</organism>
<dbReference type="EnsemblPlants" id="AVESA.00010b.r2.1AG0003110.1">
    <property type="protein sequence ID" value="AVESA.00010b.r2.1AG0003110.1.CDS"/>
    <property type="gene ID" value="AVESA.00010b.r2.1AG0003110"/>
</dbReference>
<proteinExistence type="predicted"/>
<keyword evidence="2" id="KW-1185">Reference proteome</keyword>
<evidence type="ECO:0000313" key="2">
    <source>
        <dbReference type="Proteomes" id="UP001732700"/>
    </source>
</evidence>
<dbReference type="Proteomes" id="UP001732700">
    <property type="component" value="Chromosome 1A"/>
</dbReference>
<accession>A0ACD5T712</accession>
<protein>
    <submittedName>
        <fullName evidence="1">Uncharacterized protein</fullName>
    </submittedName>
</protein>